<feature type="compositionally biased region" description="Basic and acidic residues" evidence="1">
    <location>
        <begin position="68"/>
        <end position="101"/>
    </location>
</feature>
<feature type="region of interest" description="Disordered" evidence="1">
    <location>
        <begin position="1"/>
        <end position="252"/>
    </location>
</feature>
<keyword evidence="4" id="KW-0489">Methyltransferase</keyword>
<comment type="caution">
    <text evidence="3">The sequence shown here is derived from an EMBL/GenBank/DDBJ whole genome shotgun (WGS) entry which is preliminary data.</text>
</comment>
<feature type="transmembrane region" description="Helical" evidence="2">
    <location>
        <begin position="258"/>
        <end position="278"/>
    </location>
</feature>
<feature type="compositionally biased region" description="Acidic residues" evidence="1">
    <location>
        <begin position="170"/>
        <end position="191"/>
    </location>
</feature>
<sequence length="465" mass="50820">MASLWQQWPVTDGPDADASETAAADGADDSPGGGCASTAETGASDAATQQPTEAEESRDQSEPQNSDAHSEKNFPEDALENPDHGDHDTAQDQVVIDHQEPPSEEAIPQEEPKKVEVQEAEEVETVEAEEAVQEDEDDEDVEGMPEDEMPEDEEDVPFEEEALSEGQEGGQDDFANDEPSDEPEGFPDELEPLNVTRDEGPRGDAKKKKKKAPKKGGNGSHGSRSRQVAVPRSRVRPPKNQKEENTKEVLKDARSRSLGPAALFLVILLVVAAMVLMAPRQKETPRGKTTGRDARSSIPDHCTAEIPSNVQLIPEGRTPPAPPTGGVLPRISLYSPCLWNNYGKAAKNWAPSALWSWRKTRPGEMEVLELQHPHERPLHILNVTGSTQKQRGQIYKAVTRNIFPKFGELNEETYGWYQAQYSTGLVVMLPDPAARLPCGRKTPGDGKVSQVSQCRWCPKAAAIPS</sequence>
<dbReference type="EMBL" id="CAMXCT010006445">
    <property type="protein sequence ID" value="CAI4014593.1"/>
    <property type="molecule type" value="Genomic_DNA"/>
</dbReference>
<keyword evidence="2" id="KW-0472">Membrane</keyword>
<feature type="compositionally biased region" description="Basic and acidic residues" evidence="1">
    <location>
        <begin position="282"/>
        <end position="295"/>
    </location>
</feature>
<dbReference type="AlphaFoldDB" id="A0A9P1GIQ5"/>
<evidence type="ECO:0000256" key="1">
    <source>
        <dbReference type="SAM" id="MobiDB-lite"/>
    </source>
</evidence>
<dbReference type="EMBL" id="CAMXCT020006445">
    <property type="protein sequence ID" value="CAL1167968.1"/>
    <property type="molecule type" value="Genomic_DNA"/>
</dbReference>
<dbReference type="GO" id="GO:0032259">
    <property type="term" value="P:methylation"/>
    <property type="evidence" value="ECO:0007669"/>
    <property type="project" value="UniProtKB-KW"/>
</dbReference>
<dbReference type="EMBL" id="CAMXCT030006445">
    <property type="protein sequence ID" value="CAL4801905.1"/>
    <property type="molecule type" value="Genomic_DNA"/>
</dbReference>
<proteinExistence type="predicted"/>
<evidence type="ECO:0000256" key="2">
    <source>
        <dbReference type="SAM" id="Phobius"/>
    </source>
</evidence>
<keyword evidence="2" id="KW-0812">Transmembrane</keyword>
<keyword evidence="2" id="KW-1133">Transmembrane helix</keyword>
<dbReference type="GO" id="GO:0008168">
    <property type="term" value="F:methyltransferase activity"/>
    <property type="evidence" value="ECO:0007669"/>
    <property type="project" value="UniProtKB-KW"/>
</dbReference>
<feature type="compositionally biased region" description="Acidic residues" evidence="1">
    <location>
        <begin position="118"/>
        <end position="163"/>
    </location>
</feature>
<feature type="compositionally biased region" description="Polar residues" evidence="1">
    <location>
        <begin position="38"/>
        <end position="52"/>
    </location>
</feature>
<organism evidence="3">
    <name type="scientific">Cladocopium goreaui</name>
    <dbReference type="NCBI Taxonomy" id="2562237"/>
    <lineage>
        <taxon>Eukaryota</taxon>
        <taxon>Sar</taxon>
        <taxon>Alveolata</taxon>
        <taxon>Dinophyceae</taxon>
        <taxon>Suessiales</taxon>
        <taxon>Symbiodiniaceae</taxon>
        <taxon>Cladocopium</taxon>
    </lineage>
</organism>
<keyword evidence="5" id="KW-1185">Reference proteome</keyword>
<reference evidence="3" key="1">
    <citation type="submission" date="2022-10" db="EMBL/GenBank/DDBJ databases">
        <authorList>
            <person name="Chen Y."/>
            <person name="Dougan E. K."/>
            <person name="Chan C."/>
            <person name="Rhodes N."/>
            <person name="Thang M."/>
        </authorList>
    </citation>
    <scope>NUCLEOTIDE SEQUENCE</scope>
</reference>
<reference evidence="4 5" key="2">
    <citation type="submission" date="2024-05" db="EMBL/GenBank/DDBJ databases">
        <authorList>
            <person name="Chen Y."/>
            <person name="Shah S."/>
            <person name="Dougan E. K."/>
            <person name="Thang M."/>
            <person name="Chan C."/>
        </authorList>
    </citation>
    <scope>NUCLEOTIDE SEQUENCE [LARGE SCALE GENOMIC DNA]</scope>
</reference>
<keyword evidence="4" id="KW-0808">Transferase</keyword>
<evidence type="ECO:0000313" key="3">
    <source>
        <dbReference type="EMBL" id="CAI4014593.1"/>
    </source>
</evidence>
<accession>A0A9P1GIQ5</accession>
<evidence type="ECO:0000313" key="5">
    <source>
        <dbReference type="Proteomes" id="UP001152797"/>
    </source>
</evidence>
<feature type="compositionally biased region" description="Basic and acidic residues" evidence="1">
    <location>
        <begin position="240"/>
        <end position="252"/>
    </location>
</feature>
<feature type="compositionally biased region" description="Basic residues" evidence="1">
    <location>
        <begin position="205"/>
        <end position="214"/>
    </location>
</feature>
<protein>
    <submittedName>
        <fullName evidence="4">Methyltransferase domain-containing protein</fullName>
    </submittedName>
</protein>
<feature type="region of interest" description="Disordered" evidence="1">
    <location>
        <begin position="282"/>
        <end position="301"/>
    </location>
</feature>
<name>A0A9P1GIQ5_9DINO</name>
<dbReference type="Proteomes" id="UP001152797">
    <property type="component" value="Unassembled WGS sequence"/>
</dbReference>
<gene>
    <name evidence="3" type="ORF">C1SCF055_LOCUS39486</name>
</gene>
<evidence type="ECO:0000313" key="4">
    <source>
        <dbReference type="EMBL" id="CAL4801905.1"/>
    </source>
</evidence>